<evidence type="ECO:0000256" key="2">
    <source>
        <dbReference type="ARBA" id="ARBA00022963"/>
    </source>
</evidence>
<evidence type="ECO:0000256" key="1">
    <source>
        <dbReference type="ARBA" id="ARBA00022801"/>
    </source>
</evidence>
<evidence type="ECO:0000256" key="4">
    <source>
        <dbReference type="PROSITE-ProRule" id="PRU01161"/>
    </source>
</evidence>
<feature type="short sequence motif" description="GXSXG" evidence="4">
    <location>
        <begin position="38"/>
        <end position="42"/>
    </location>
</feature>
<dbReference type="GO" id="GO:0016020">
    <property type="term" value="C:membrane"/>
    <property type="evidence" value="ECO:0007669"/>
    <property type="project" value="TreeGrafter"/>
</dbReference>
<name>A0A9P8VTY2_9HYPO</name>
<evidence type="ECO:0000313" key="6">
    <source>
        <dbReference type="EMBL" id="KAH6876729.1"/>
    </source>
</evidence>
<feature type="active site" description="Nucleophile" evidence="4">
    <location>
        <position position="40"/>
    </location>
</feature>
<feature type="active site" description="Proton acceptor" evidence="4">
    <location>
        <position position="196"/>
    </location>
</feature>
<dbReference type="PANTHER" id="PTHR24185:SF1">
    <property type="entry name" value="CALCIUM-INDEPENDENT PHOSPHOLIPASE A2-GAMMA"/>
    <property type="match status" value="1"/>
</dbReference>
<comment type="caution">
    <text evidence="6">The sequence shown here is derived from an EMBL/GenBank/DDBJ whole genome shotgun (WGS) entry which is preliminary data.</text>
</comment>
<dbReference type="GO" id="GO:0016042">
    <property type="term" value="P:lipid catabolic process"/>
    <property type="evidence" value="ECO:0007669"/>
    <property type="project" value="UniProtKB-UniRule"/>
</dbReference>
<evidence type="ECO:0000313" key="7">
    <source>
        <dbReference type="Proteomes" id="UP000777438"/>
    </source>
</evidence>
<dbReference type="SUPFAM" id="SSF52151">
    <property type="entry name" value="FabD/lysophospholipase-like"/>
    <property type="match status" value="1"/>
</dbReference>
<dbReference type="InterPro" id="IPR016035">
    <property type="entry name" value="Acyl_Trfase/lysoPLipase"/>
</dbReference>
<keyword evidence="7" id="KW-1185">Reference proteome</keyword>
<keyword evidence="6" id="KW-0808">Transferase</keyword>
<reference evidence="6 7" key="1">
    <citation type="journal article" date="2021" name="Nat. Commun.">
        <title>Genetic determinants of endophytism in the Arabidopsis root mycobiome.</title>
        <authorList>
            <person name="Mesny F."/>
            <person name="Miyauchi S."/>
            <person name="Thiergart T."/>
            <person name="Pickel B."/>
            <person name="Atanasova L."/>
            <person name="Karlsson M."/>
            <person name="Huettel B."/>
            <person name="Barry K.W."/>
            <person name="Haridas S."/>
            <person name="Chen C."/>
            <person name="Bauer D."/>
            <person name="Andreopoulos W."/>
            <person name="Pangilinan J."/>
            <person name="LaButti K."/>
            <person name="Riley R."/>
            <person name="Lipzen A."/>
            <person name="Clum A."/>
            <person name="Drula E."/>
            <person name="Henrissat B."/>
            <person name="Kohler A."/>
            <person name="Grigoriev I.V."/>
            <person name="Martin F.M."/>
            <person name="Hacquard S."/>
        </authorList>
    </citation>
    <scope>NUCLEOTIDE SEQUENCE [LARGE SCALE GENOMIC DNA]</scope>
    <source>
        <strain evidence="6 7">MPI-CAGE-CH-0241</strain>
    </source>
</reference>
<dbReference type="GO" id="GO:0016740">
    <property type="term" value="F:transferase activity"/>
    <property type="evidence" value="ECO:0007669"/>
    <property type="project" value="UniProtKB-KW"/>
</dbReference>
<dbReference type="PROSITE" id="PS51635">
    <property type="entry name" value="PNPLA"/>
    <property type="match status" value="1"/>
</dbReference>
<dbReference type="GO" id="GO:0019369">
    <property type="term" value="P:arachidonate metabolic process"/>
    <property type="evidence" value="ECO:0007669"/>
    <property type="project" value="TreeGrafter"/>
</dbReference>
<dbReference type="InterPro" id="IPR002641">
    <property type="entry name" value="PNPLA_dom"/>
</dbReference>
<dbReference type="OrthoDB" id="1658288at2759"/>
<dbReference type="EMBL" id="JAGPYM010000033">
    <property type="protein sequence ID" value="KAH6876729.1"/>
    <property type="molecule type" value="Genomic_DNA"/>
</dbReference>
<dbReference type="Proteomes" id="UP000777438">
    <property type="component" value="Unassembled WGS sequence"/>
</dbReference>
<feature type="non-terminal residue" evidence="6">
    <location>
        <position position="1"/>
    </location>
</feature>
<feature type="short sequence motif" description="DGA/G" evidence="4">
    <location>
        <begin position="196"/>
        <end position="198"/>
    </location>
</feature>
<dbReference type="Pfam" id="PF01734">
    <property type="entry name" value="Patatin"/>
    <property type="match status" value="1"/>
</dbReference>
<sequence length="340" mass="37529">DGGGVRGLSSLLILENLMHRLSPEKDILPCNVFRLIGGTSTGGIIAIMLGRLGMSVKDCITAYHSLSRDIFDGPWRPKAWQTSKKVLGLTGDAELRSRRLEEAICHIIARYLPAEEKSALFGEEEIDPCKTPICRVFVVATQQSNGRRVILRNYPIPYEASRDMTIVEACLATSAAPFVFAPLTAGPEGCRETYIDGGLGNNNPVAIVLQESRLLWPRQSVKSLVSIGTGARVPTEVKQNLMSLAKKVAEMIVDAANEARDFESNIRLTEPSIHSVYFRLDVAESMARIGLAEWRMLGAIAQRTRSWIFENHDLLNRCVVTLGGILLNCLCITLRYLSKC</sequence>
<keyword evidence="1 4" id="KW-0378">Hydrolase</keyword>
<evidence type="ECO:0000256" key="3">
    <source>
        <dbReference type="ARBA" id="ARBA00023098"/>
    </source>
</evidence>
<dbReference type="Gene3D" id="3.40.1090.10">
    <property type="entry name" value="Cytosolic phospholipase A2 catalytic domain"/>
    <property type="match status" value="1"/>
</dbReference>
<proteinExistence type="predicted"/>
<evidence type="ECO:0000259" key="5">
    <source>
        <dbReference type="PROSITE" id="PS51635"/>
    </source>
</evidence>
<protein>
    <submittedName>
        <fullName evidence="6">Acyl transferase/acyl hydrolase/lysophospholipase</fullName>
    </submittedName>
</protein>
<accession>A0A9P8VTY2</accession>
<feature type="domain" description="PNPLA" evidence="5">
    <location>
        <begin position="1"/>
        <end position="209"/>
    </location>
</feature>
<dbReference type="PANTHER" id="PTHR24185">
    <property type="entry name" value="CALCIUM-INDEPENDENT PHOSPHOLIPASE A2-GAMMA"/>
    <property type="match status" value="1"/>
</dbReference>
<dbReference type="GO" id="GO:0046486">
    <property type="term" value="P:glycerolipid metabolic process"/>
    <property type="evidence" value="ECO:0007669"/>
    <property type="project" value="UniProtKB-ARBA"/>
</dbReference>
<keyword evidence="3 4" id="KW-0443">Lipid metabolism</keyword>
<gene>
    <name evidence="6" type="ORF">B0T10DRAFT_414171</name>
</gene>
<feature type="short sequence motif" description="GXGXXG" evidence="4">
    <location>
        <begin position="2"/>
        <end position="7"/>
    </location>
</feature>
<dbReference type="AlphaFoldDB" id="A0A9P8VTY2"/>
<dbReference type="GO" id="GO:0047499">
    <property type="term" value="F:calcium-independent phospholipase A2 activity"/>
    <property type="evidence" value="ECO:0007669"/>
    <property type="project" value="TreeGrafter"/>
</dbReference>
<organism evidence="6 7">
    <name type="scientific">Thelonectria olida</name>
    <dbReference type="NCBI Taxonomy" id="1576542"/>
    <lineage>
        <taxon>Eukaryota</taxon>
        <taxon>Fungi</taxon>
        <taxon>Dikarya</taxon>
        <taxon>Ascomycota</taxon>
        <taxon>Pezizomycotina</taxon>
        <taxon>Sordariomycetes</taxon>
        <taxon>Hypocreomycetidae</taxon>
        <taxon>Hypocreales</taxon>
        <taxon>Nectriaceae</taxon>
        <taxon>Thelonectria</taxon>
    </lineage>
</organism>
<keyword evidence="2 4" id="KW-0442">Lipid degradation</keyword>